<dbReference type="InterPro" id="IPR050441">
    <property type="entry name" value="RBM"/>
</dbReference>
<reference evidence="5" key="1">
    <citation type="journal article" date="2023" name="G3 (Bethesda)">
        <title>Whole genome assemblies of Zophobas morio and Tenebrio molitor.</title>
        <authorList>
            <person name="Kaur S."/>
            <person name="Stinson S.A."/>
            <person name="diCenzo G.C."/>
        </authorList>
    </citation>
    <scope>NUCLEOTIDE SEQUENCE</scope>
    <source>
        <strain evidence="5">QUZm001</strain>
    </source>
</reference>
<feature type="domain" description="RRM" evidence="4">
    <location>
        <begin position="120"/>
        <end position="198"/>
    </location>
</feature>
<comment type="caution">
    <text evidence="5">The sequence shown here is derived from an EMBL/GenBank/DDBJ whole genome shotgun (WGS) entry which is preliminary data.</text>
</comment>
<dbReference type="Proteomes" id="UP001168821">
    <property type="component" value="Unassembled WGS sequence"/>
</dbReference>
<dbReference type="InterPro" id="IPR035979">
    <property type="entry name" value="RBD_domain_sf"/>
</dbReference>
<feature type="domain" description="RRM" evidence="4">
    <location>
        <begin position="13"/>
        <end position="91"/>
    </location>
</feature>
<evidence type="ECO:0000256" key="1">
    <source>
        <dbReference type="ARBA" id="ARBA00022884"/>
    </source>
</evidence>
<feature type="region of interest" description="Disordered" evidence="3">
    <location>
        <begin position="202"/>
        <end position="222"/>
    </location>
</feature>
<dbReference type="EMBL" id="JALNTZ010000010">
    <property type="protein sequence ID" value="KAJ3639842.1"/>
    <property type="molecule type" value="Genomic_DNA"/>
</dbReference>
<organism evidence="5 6">
    <name type="scientific">Zophobas morio</name>
    <dbReference type="NCBI Taxonomy" id="2755281"/>
    <lineage>
        <taxon>Eukaryota</taxon>
        <taxon>Metazoa</taxon>
        <taxon>Ecdysozoa</taxon>
        <taxon>Arthropoda</taxon>
        <taxon>Hexapoda</taxon>
        <taxon>Insecta</taxon>
        <taxon>Pterygota</taxon>
        <taxon>Neoptera</taxon>
        <taxon>Endopterygota</taxon>
        <taxon>Coleoptera</taxon>
        <taxon>Polyphaga</taxon>
        <taxon>Cucujiformia</taxon>
        <taxon>Tenebrionidae</taxon>
        <taxon>Zophobas</taxon>
    </lineage>
</organism>
<sequence length="222" mass="26377">MRNHTPPNYHRLHTVKISNLSYSTSEDTLERIFSRYGSIGYCYIAKNPVTKKSRGFGFVKFYHRSSAIDATYRLNGEVMEGRIMEVSLTDRRLRRSLARRVRRSESSDSNSSEYYSHKYLTLKVENLTYRTDEKDLKDKFYHCGPIADIYVPRIRHTHLNRGFAFIRFYRKYDAIFAIENLDDTRLNGRRIKIREARYGKPPPNRRFAYGSSPMAEKLRKHR</sequence>
<name>A0AA38HNL1_9CUCU</name>
<evidence type="ECO:0000256" key="2">
    <source>
        <dbReference type="PROSITE-ProRule" id="PRU00176"/>
    </source>
</evidence>
<keyword evidence="1 2" id="KW-0694">RNA-binding</keyword>
<evidence type="ECO:0000313" key="5">
    <source>
        <dbReference type="EMBL" id="KAJ3639842.1"/>
    </source>
</evidence>
<keyword evidence="6" id="KW-1185">Reference proteome</keyword>
<dbReference type="Pfam" id="PF00076">
    <property type="entry name" value="RRM_1"/>
    <property type="match status" value="2"/>
</dbReference>
<proteinExistence type="predicted"/>
<evidence type="ECO:0000259" key="4">
    <source>
        <dbReference type="PROSITE" id="PS50102"/>
    </source>
</evidence>
<dbReference type="Gene3D" id="3.30.70.330">
    <property type="match status" value="2"/>
</dbReference>
<dbReference type="SMART" id="SM00360">
    <property type="entry name" value="RRM"/>
    <property type="match status" value="2"/>
</dbReference>
<gene>
    <name evidence="5" type="ORF">Zmor_003177</name>
</gene>
<dbReference type="InterPro" id="IPR012677">
    <property type="entry name" value="Nucleotide-bd_a/b_plait_sf"/>
</dbReference>
<dbReference type="InterPro" id="IPR000504">
    <property type="entry name" value="RRM_dom"/>
</dbReference>
<protein>
    <recommendedName>
        <fullName evidence="4">RRM domain-containing protein</fullName>
    </recommendedName>
</protein>
<evidence type="ECO:0000313" key="6">
    <source>
        <dbReference type="Proteomes" id="UP001168821"/>
    </source>
</evidence>
<evidence type="ECO:0000256" key="3">
    <source>
        <dbReference type="SAM" id="MobiDB-lite"/>
    </source>
</evidence>
<dbReference type="AlphaFoldDB" id="A0AA38HNL1"/>
<dbReference type="PANTHER" id="PTHR48034">
    <property type="entry name" value="TRANSFORMER-2 SEX-DETERMINING PROTEIN-RELATED"/>
    <property type="match status" value="1"/>
</dbReference>
<dbReference type="PROSITE" id="PS50102">
    <property type="entry name" value="RRM"/>
    <property type="match status" value="2"/>
</dbReference>
<dbReference type="SUPFAM" id="SSF54928">
    <property type="entry name" value="RNA-binding domain, RBD"/>
    <property type="match status" value="2"/>
</dbReference>
<dbReference type="GO" id="GO:0003723">
    <property type="term" value="F:RNA binding"/>
    <property type="evidence" value="ECO:0007669"/>
    <property type="project" value="UniProtKB-UniRule"/>
</dbReference>
<accession>A0AA38HNL1</accession>